<organism evidence="2 3">
    <name type="scientific">Lelliottia amnigena</name>
    <name type="common">Enterobacter amnigenus</name>
    <dbReference type="NCBI Taxonomy" id="61646"/>
    <lineage>
        <taxon>Bacteria</taxon>
        <taxon>Pseudomonadati</taxon>
        <taxon>Pseudomonadota</taxon>
        <taxon>Gammaproteobacteria</taxon>
        <taxon>Enterobacterales</taxon>
        <taxon>Enterobacteriaceae</taxon>
        <taxon>Lelliottia</taxon>
    </lineage>
</organism>
<evidence type="ECO:0000313" key="2">
    <source>
        <dbReference type="EMBL" id="MBL5933712.1"/>
    </source>
</evidence>
<sequence>MDAALLEMMRSGGRNKNWAETMVNQEARKLINTANTLSAFYLNDGLTRMKFVQEIKGIVEQQFAVARRAKSDEECMICIKKLRAEKENLDEQARMLRMKTAKLYAKVEFVRENNKIVGYIISVVKIVVSGIAIFGGGVMIATGVPLGILAGAILIADGINQISKEAINISKTPNSKSEGIIADQTMGLAKFMGFKPESGLAAYDSVSLAASVYTIVGLSRRPEAWRLFRYLPGDFYRKLSSMSKPKLTMKIAGYGVKAKVIFDLLNTDKN</sequence>
<keyword evidence="1" id="KW-0812">Transmembrane</keyword>
<dbReference type="Pfam" id="PF13988">
    <property type="entry name" value="DUF4225"/>
    <property type="match status" value="1"/>
</dbReference>
<gene>
    <name evidence="2" type="ORF">I7V27_04440</name>
</gene>
<feature type="transmembrane region" description="Helical" evidence="1">
    <location>
        <begin position="116"/>
        <end position="134"/>
    </location>
</feature>
<accession>A0AAP2AC62</accession>
<evidence type="ECO:0000313" key="3">
    <source>
        <dbReference type="Proteomes" id="UP000653275"/>
    </source>
</evidence>
<keyword evidence="1" id="KW-0472">Membrane</keyword>
<name>A0AAP2AC62_LELAM</name>
<proteinExistence type="predicted"/>
<reference evidence="2" key="1">
    <citation type="submission" date="2020-12" db="EMBL/GenBank/DDBJ databases">
        <title>Draft genome sequence of Enterobacter spp., Lelliottia spp. and Serratia spp. isolated from drinking water reservoirs and lakes.</title>
        <authorList>
            <person name="Reitter C."/>
            <person name="Neuhaus K."/>
            <person name="Huegler M."/>
        </authorList>
    </citation>
    <scope>NUCLEOTIDE SEQUENCE</scope>
    <source>
        <strain evidence="2">TZW15</strain>
    </source>
</reference>
<comment type="caution">
    <text evidence="2">The sequence shown here is derived from an EMBL/GenBank/DDBJ whole genome shotgun (WGS) entry which is preliminary data.</text>
</comment>
<dbReference type="InterPro" id="IPR025320">
    <property type="entry name" value="DUF4225"/>
</dbReference>
<dbReference type="EMBL" id="JAENMS010000002">
    <property type="protein sequence ID" value="MBL5933712.1"/>
    <property type="molecule type" value="Genomic_DNA"/>
</dbReference>
<dbReference type="AlphaFoldDB" id="A0AAP2AC62"/>
<dbReference type="RefSeq" id="WP_131486623.1">
    <property type="nucleotide sequence ID" value="NZ_JAENMR010000002.1"/>
</dbReference>
<dbReference type="Proteomes" id="UP000653275">
    <property type="component" value="Unassembled WGS sequence"/>
</dbReference>
<keyword evidence="1" id="KW-1133">Transmembrane helix</keyword>
<protein>
    <submittedName>
        <fullName evidence="2">DUF4225 domain-containing protein</fullName>
    </submittedName>
</protein>
<evidence type="ECO:0000256" key="1">
    <source>
        <dbReference type="SAM" id="Phobius"/>
    </source>
</evidence>